<dbReference type="EMBL" id="LAZR01020164">
    <property type="protein sequence ID" value="KKL89882.1"/>
    <property type="molecule type" value="Genomic_DNA"/>
</dbReference>
<sequence>KSGNHIGYRNELYLNKELENKVEQLSA</sequence>
<gene>
    <name evidence="1" type="ORF">LCGC14_1910320</name>
</gene>
<name>A0A0F9IRW3_9ZZZZ</name>
<reference evidence="1" key="1">
    <citation type="journal article" date="2015" name="Nature">
        <title>Complex archaea that bridge the gap between prokaryotes and eukaryotes.</title>
        <authorList>
            <person name="Spang A."/>
            <person name="Saw J.H."/>
            <person name="Jorgensen S.L."/>
            <person name="Zaremba-Niedzwiedzka K."/>
            <person name="Martijn J."/>
            <person name="Lind A.E."/>
            <person name="van Eijk R."/>
            <person name="Schleper C."/>
            <person name="Guy L."/>
            <person name="Ettema T.J."/>
        </authorList>
    </citation>
    <scope>NUCLEOTIDE SEQUENCE</scope>
</reference>
<proteinExistence type="predicted"/>
<comment type="caution">
    <text evidence="1">The sequence shown here is derived from an EMBL/GenBank/DDBJ whole genome shotgun (WGS) entry which is preliminary data.</text>
</comment>
<dbReference type="AlphaFoldDB" id="A0A0F9IRW3"/>
<protein>
    <submittedName>
        <fullName evidence="1">Uncharacterized protein</fullName>
    </submittedName>
</protein>
<evidence type="ECO:0000313" key="1">
    <source>
        <dbReference type="EMBL" id="KKL89882.1"/>
    </source>
</evidence>
<feature type="non-terminal residue" evidence="1">
    <location>
        <position position="1"/>
    </location>
</feature>
<accession>A0A0F9IRW3</accession>
<organism evidence="1">
    <name type="scientific">marine sediment metagenome</name>
    <dbReference type="NCBI Taxonomy" id="412755"/>
    <lineage>
        <taxon>unclassified sequences</taxon>
        <taxon>metagenomes</taxon>
        <taxon>ecological metagenomes</taxon>
    </lineage>
</organism>